<accession>A0A0E9UYR0</accession>
<dbReference type="AlphaFoldDB" id="A0A0E9UYR0"/>
<protein>
    <submittedName>
        <fullName evidence="1">Uncharacterized protein</fullName>
    </submittedName>
</protein>
<dbReference type="EMBL" id="GBXM01037701">
    <property type="protein sequence ID" value="JAH70876.1"/>
    <property type="molecule type" value="Transcribed_RNA"/>
</dbReference>
<reference evidence="1" key="1">
    <citation type="submission" date="2014-11" db="EMBL/GenBank/DDBJ databases">
        <authorList>
            <person name="Amaro Gonzalez C."/>
        </authorList>
    </citation>
    <scope>NUCLEOTIDE SEQUENCE</scope>
</reference>
<name>A0A0E9UYR0_ANGAN</name>
<organism evidence="1">
    <name type="scientific">Anguilla anguilla</name>
    <name type="common">European freshwater eel</name>
    <name type="synonym">Muraena anguilla</name>
    <dbReference type="NCBI Taxonomy" id="7936"/>
    <lineage>
        <taxon>Eukaryota</taxon>
        <taxon>Metazoa</taxon>
        <taxon>Chordata</taxon>
        <taxon>Craniata</taxon>
        <taxon>Vertebrata</taxon>
        <taxon>Euteleostomi</taxon>
        <taxon>Actinopterygii</taxon>
        <taxon>Neopterygii</taxon>
        <taxon>Teleostei</taxon>
        <taxon>Anguilliformes</taxon>
        <taxon>Anguillidae</taxon>
        <taxon>Anguilla</taxon>
    </lineage>
</organism>
<sequence length="33" mass="3973">MVKLLLQICSNVRNHVEYTVIRAVNRLKYLNRD</sequence>
<proteinExistence type="predicted"/>
<evidence type="ECO:0000313" key="1">
    <source>
        <dbReference type="EMBL" id="JAH70876.1"/>
    </source>
</evidence>
<reference evidence="1" key="2">
    <citation type="journal article" date="2015" name="Fish Shellfish Immunol.">
        <title>Early steps in the European eel (Anguilla anguilla)-Vibrio vulnificus interaction in the gills: Role of the RtxA13 toxin.</title>
        <authorList>
            <person name="Callol A."/>
            <person name="Pajuelo D."/>
            <person name="Ebbesson L."/>
            <person name="Teles M."/>
            <person name="MacKenzie S."/>
            <person name="Amaro C."/>
        </authorList>
    </citation>
    <scope>NUCLEOTIDE SEQUENCE</scope>
</reference>